<organism evidence="1 2">
    <name type="scientific">Penicillium rubens (strain ATCC 28089 / DSM 1075 / NRRL 1951 / Wisconsin 54-1255)</name>
    <name type="common">Penicillium chrysogenum</name>
    <dbReference type="NCBI Taxonomy" id="500485"/>
    <lineage>
        <taxon>Eukaryota</taxon>
        <taxon>Fungi</taxon>
        <taxon>Dikarya</taxon>
        <taxon>Ascomycota</taxon>
        <taxon>Pezizomycotina</taxon>
        <taxon>Eurotiomycetes</taxon>
        <taxon>Eurotiomycetidae</taxon>
        <taxon>Eurotiales</taxon>
        <taxon>Aspergillaceae</taxon>
        <taxon>Penicillium</taxon>
        <taxon>Penicillium chrysogenum species complex</taxon>
    </lineage>
</organism>
<dbReference type="EMBL" id="AM920427">
    <property type="protein sequence ID" value="CAP79945.1"/>
    <property type="molecule type" value="Genomic_DNA"/>
</dbReference>
<dbReference type="InterPro" id="IPR011009">
    <property type="entry name" value="Kinase-like_dom_sf"/>
</dbReference>
<dbReference type="HOGENOM" id="CLU_580181_0_0_1"/>
<dbReference type="SUPFAM" id="SSF56112">
    <property type="entry name" value="Protein kinase-like (PK-like)"/>
    <property type="match status" value="1"/>
</dbReference>
<dbReference type="PANTHER" id="PTHR37171:SF1">
    <property type="entry name" value="SERINE_THREONINE-PROTEIN KINASE YRZF-RELATED"/>
    <property type="match status" value="1"/>
</dbReference>
<keyword evidence="2" id="KW-1185">Reference proteome</keyword>
<name>B6H0M7_PENRW</name>
<reference evidence="1 2" key="1">
    <citation type="journal article" date="2008" name="Nat. Biotechnol.">
        <title>Genome sequencing and analysis of the filamentous fungus Penicillium chrysogenum.</title>
        <authorList>
            <person name="van den Berg M.A."/>
            <person name="Albang R."/>
            <person name="Albermann K."/>
            <person name="Badger J.H."/>
            <person name="Daran J.-M."/>
            <person name="Driessen A.J.M."/>
            <person name="Garcia-Estrada C."/>
            <person name="Fedorova N.D."/>
            <person name="Harris D.M."/>
            <person name="Heijne W.H.M."/>
            <person name="Joardar V.S."/>
            <person name="Kiel J.A.K.W."/>
            <person name="Kovalchuk A."/>
            <person name="Martin J.F."/>
            <person name="Nierman W.C."/>
            <person name="Nijland J.G."/>
            <person name="Pronk J.T."/>
            <person name="Roubos J.A."/>
            <person name="van der Klei I.J."/>
            <person name="van Peij N.N.M.E."/>
            <person name="Veenhuis M."/>
            <person name="von Doehren H."/>
            <person name="Wagner C."/>
            <person name="Wortman J.R."/>
            <person name="Bovenberg R.A.L."/>
        </authorList>
    </citation>
    <scope>NUCLEOTIDE SEQUENCE [LARGE SCALE GENOMIC DNA]</scope>
    <source>
        <strain evidence="2">ATCC 28089 / DSM 1075 / NRRL 1951 / Wisconsin 54-1255</strain>
    </source>
</reference>
<evidence type="ECO:0008006" key="3">
    <source>
        <dbReference type="Google" id="ProtNLM"/>
    </source>
</evidence>
<sequence>MPQDAYLPNTVYLDGLPIAARTLKTLDQRRQTVHRLETEPSSCHNALPANVNSIIVKQQKDGWIAQFQREKEAYKRLENLQGTIIPRLFGEGSLNGIPALILSEVSGSTLDELARNKAKVSEDTLLSQLQKVFSVLQKHGVEYGDLRPENFLLCENGKIVILDLEDVSFPRETGEASPLEDSGYLGDAGYVMSKFRDIRNPNRPSSPVPFLQVPINEQEKRQYLGSYAMPKPSQGHFMRTTACSKLPNSVKSRLKVYEAFHGRSSYNVRDPRLPLPLAAIENFSTRPPKLTTIRCISARDCENLRIRVVSGTGREPKASIPRNCLPAFTWASNTKAGATMFRSHVYYNAWAPRCLASGDDVSRSPYQLPIAYTLLILRTVSRIQIVSAPETISHESPAQYSVLRTTYQCHGPSPLSTTTHHAVYPFPSGGAHASFVCHRQACKNTKLSGRTTEDPLQLRCQVVNDIASRIT</sequence>
<dbReference type="Proteomes" id="UP000000724">
    <property type="component" value="Contig Pc00c12"/>
</dbReference>
<protein>
    <recommendedName>
        <fullName evidence="3">Protein kinase domain-containing protein</fullName>
    </recommendedName>
</protein>
<dbReference type="OrthoDB" id="2942798at2759"/>
<evidence type="ECO:0000313" key="2">
    <source>
        <dbReference type="Proteomes" id="UP000000724"/>
    </source>
</evidence>
<dbReference type="VEuPathDB" id="FungiDB:PCH_Pc12g03180"/>
<dbReference type="InterPro" id="IPR052396">
    <property type="entry name" value="Meiotic_Drive_Suppr_Kinase"/>
</dbReference>
<dbReference type="GeneID" id="8312038"/>
<dbReference type="eggNOG" id="ENOG502SY0D">
    <property type="taxonomic scope" value="Eukaryota"/>
</dbReference>
<dbReference type="Gene3D" id="1.10.510.10">
    <property type="entry name" value="Transferase(Phosphotransferase) domain 1"/>
    <property type="match status" value="1"/>
</dbReference>
<gene>
    <name evidence="1" type="ORF">Pc12g03180</name>
    <name evidence="1" type="ORF">PCH_Pc12g03180</name>
</gene>
<dbReference type="AlphaFoldDB" id="B6H0M7"/>
<dbReference type="PANTHER" id="PTHR37171">
    <property type="entry name" value="SERINE/THREONINE-PROTEIN KINASE YRZF-RELATED"/>
    <property type="match status" value="1"/>
</dbReference>
<evidence type="ECO:0000313" key="1">
    <source>
        <dbReference type="EMBL" id="CAP79945.1"/>
    </source>
</evidence>
<proteinExistence type="predicted"/>
<accession>B6H0M7</accession>
<dbReference type="KEGG" id="pcs:N7525_002151"/>